<dbReference type="RefSeq" id="WP_100711249.1">
    <property type="nucleotide sequence ID" value="NZ_NPDR01000007.1"/>
</dbReference>
<comment type="caution">
    <text evidence="1">The sequence shown here is derived from an EMBL/GenBank/DDBJ whole genome shotgun (WGS) entry which is preliminary data.</text>
</comment>
<evidence type="ECO:0008006" key="3">
    <source>
        <dbReference type="Google" id="ProtNLM"/>
    </source>
</evidence>
<organism evidence="1 2">
    <name type="scientific">Leptospira saintgironsiae</name>
    <dbReference type="NCBI Taxonomy" id="2023183"/>
    <lineage>
        <taxon>Bacteria</taxon>
        <taxon>Pseudomonadati</taxon>
        <taxon>Spirochaetota</taxon>
        <taxon>Spirochaetia</taxon>
        <taxon>Leptospirales</taxon>
        <taxon>Leptospiraceae</taxon>
        <taxon>Leptospira</taxon>
    </lineage>
</organism>
<evidence type="ECO:0000313" key="1">
    <source>
        <dbReference type="EMBL" id="PJZ48205.1"/>
    </source>
</evidence>
<reference evidence="1 2" key="1">
    <citation type="submission" date="2017-07" db="EMBL/GenBank/DDBJ databases">
        <title>Leptospira spp. isolated from tropical soils.</title>
        <authorList>
            <person name="Thibeaux R."/>
            <person name="Iraola G."/>
            <person name="Ferres I."/>
            <person name="Bierque E."/>
            <person name="Girault D."/>
            <person name="Soupe-Gilbert M.-E."/>
            <person name="Picardeau M."/>
            <person name="Goarant C."/>
        </authorList>
    </citation>
    <scope>NUCLEOTIDE SEQUENCE [LARGE SCALE GENOMIC DNA]</scope>
    <source>
        <strain evidence="1 2">FH4-C-A2</strain>
    </source>
</reference>
<dbReference type="OrthoDB" id="340546at2"/>
<sequence>MPFPILLLLFGYLGLQFLLSGPFIQLLVNIISFRLFKFRWLTPGIILPGLWVWARHFTVFFPGELGTDIVHAKGSFVHFRISFSNLFKGKLIFRGVNVRSFHMDYTNRVESRKKIEYLPKRGRIQFKLEKVSHSSIDIEDKTLTPVFNIQIRDIKIENGVLDAGSPLEILFRSRMGSCRLGREGLLRTGTLKGGDRGYLTLSGITWGELAGLEIIPLPLFKKQVHLTLEFRHIDEHHTDFEGTLLHTGLGEEEESETYPFRFGVDWNDFNLPFDLALRKLIMELFLQTKLEGLMARTLQTIAKGIRLFLGKD</sequence>
<dbReference type="Proteomes" id="UP000231926">
    <property type="component" value="Unassembled WGS sequence"/>
</dbReference>
<gene>
    <name evidence="1" type="ORF">CH362_15595</name>
</gene>
<keyword evidence="2" id="KW-1185">Reference proteome</keyword>
<protein>
    <recommendedName>
        <fullName evidence="3">DUF748 domain-containing protein</fullName>
    </recommendedName>
</protein>
<accession>A0A2M9Y9F5</accession>
<name>A0A2M9Y9F5_9LEPT</name>
<evidence type="ECO:0000313" key="2">
    <source>
        <dbReference type="Proteomes" id="UP000231926"/>
    </source>
</evidence>
<dbReference type="AlphaFoldDB" id="A0A2M9Y9F5"/>
<dbReference type="EMBL" id="NPDR01000007">
    <property type="protein sequence ID" value="PJZ48205.1"/>
    <property type="molecule type" value="Genomic_DNA"/>
</dbReference>
<proteinExistence type="predicted"/>